<protein>
    <submittedName>
        <fullName evidence="1">Uncharacterized protein</fullName>
    </submittedName>
</protein>
<gene>
    <name evidence="1" type="ORF">ACFQ0E_10030</name>
</gene>
<evidence type="ECO:0000313" key="2">
    <source>
        <dbReference type="Proteomes" id="UP001597110"/>
    </source>
</evidence>
<accession>A0ABW2YC00</accession>
<comment type="caution">
    <text evidence="1">The sequence shown here is derived from an EMBL/GenBank/DDBJ whole genome shotgun (WGS) entry which is preliminary data.</text>
</comment>
<reference evidence="2" key="1">
    <citation type="journal article" date="2019" name="Int. J. Syst. Evol. Microbiol.">
        <title>The Global Catalogue of Microorganisms (GCM) 10K type strain sequencing project: providing services to taxonomists for standard genome sequencing and annotation.</title>
        <authorList>
            <consortium name="The Broad Institute Genomics Platform"/>
            <consortium name="The Broad Institute Genome Sequencing Center for Infectious Disease"/>
            <person name="Wu L."/>
            <person name="Ma J."/>
        </authorList>
    </citation>
    <scope>NUCLEOTIDE SEQUENCE [LARGE SCALE GENOMIC DNA]</scope>
    <source>
        <strain evidence="2">CCUG 55585</strain>
    </source>
</reference>
<sequence>MFRIEDFQTPAELEAMEATVRRACDAAVLDPFAQFLFIDRYTRWNGYAGALVAKLSGNIGESQDLFLDPNEPDRAQAVRGMDVAGHVLDATVDEHLDKGHRVPHRTLAQAMRKAAADYAGLSIAERNALSEPPPAWLQDVVARTFRHYGSVAHDAEALIRSIGTHIGSEAMADREYAIIDRVFRAERHHEGFYQYLRERDFRVELGGKLVHAYAWITIHATFESQGVEAEHLAEAMKALELAARHRPEPRERILELAREGFRHFADIQRDFFVHVEQECRNAAGSRQRAA</sequence>
<name>A0ABW2YC00_9GAMM</name>
<dbReference type="Proteomes" id="UP001597110">
    <property type="component" value="Unassembled WGS sequence"/>
</dbReference>
<proteinExistence type="predicted"/>
<evidence type="ECO:0000313" key="1">
    <source>
        <dbReference type="EMBL" id="MFD0725936.1"/>
    </source>
</evidence>
<organism evidence="1 2">
    <name type="scientific">Lysobacter brunescens</name>
    <dbReference type="NCBI Taxonomy" id="262323"/>
    <lineage>
        <taxon>Bacteria</taxon>
        <taxon>Pseudomonadati</taxon>
        <taxon>Pseudomonadota</taxon>
        <taxon>Gammaproteobacteria</taxon>
        <taxon>Lysobacterales</taxon>
        <taxon>Lysobacteraceae</taxon>
        <taxon>Lysobacter</taxon>
    </lineage>
</organism>
<dbReference type="RefSeq" id="WP_386823512.1">
    <property type="nucleotide sequence ID" value="NZ_JBHTIF010000001.1"/>
</dbReference>
<keyword evidence="2" id="KW-1185">Reference proteome</keyword>
<dbReference type="EMBL" id="JBHTIF010000001">
    <property type="protein sequence ID" value="MFD0725936.1"/>
    <property type="molecule type" value="Genomic_DNA"/>
</dbReference>